<dbReference type="CDD" id="cd02513">
    <property type="entry name" value="CMP-NeuAc_Synthase"/>
    <property type="match status" value="1"/>
</dbReference>
<name>A0A4Q5HEV4_9BACE</name>
<keyword evidence="1" id="KW-0808">Transferase</keyword>
<dbReference type="InterPro" id="IPR003329">
    <property type="entry name" value="Cytidylyl_trans"/>
</dbReference>
<dbReference type="GO" id="GO:0008781">
    <property type="term" value="F:N-acylneuraminate cytidylyltransferase activity"/>
    <property type="evidence" value="ECO:0007669"/>
    <property type="project" value="TreeGrafter"/>
</dbReference>
<dbReference type="Proteomes" id="UP000291191">
    <property type="component" value="Unassembled WGS sequence"/>
</dbReference>
<comment type="caution">
    <text evidence="1">The sequence shown here is derived from an EMBL/GenBank/DDBJ whole genome shotgun (WGS) entry which is preliminary data.</text>
</comment>
<organism evidence="1 2">
    <name type="scientific">Bacteroides intestinalis</name>
    <dbReference type="NCBI Taxonomy" id="329854"/>
    <lineage>
        <taxon>Bacteria</taxon>
        <taxon>Pseudomonadati</taxon>
        <taxon>Bacteroidota</taxon>
        <taxon>Bacteroidia</taxon>
        <taxon>Bacteroidales</taxon>
        <taxon>Bacteroidaceae</taxon>
        <taxon>Bacteroides</taxon>
    </lineage>
</organism>
<dbReference type="InterPro" id="IPR050793">
    <property type="entry name" value="CMP-NeuNAc_synthase"/>
</dbReference>
<keyword evidence="2" id="KW-1185">Reference proteome</keyword>
<keyword evidence="1" id="KW-0548">Nucleotidyltransferase</keyword>
<accession>A0A4Q5HEV4</accession>
<sequence length="224" mass="25965">MIAIIPARGGSKGLPGKNIKMLCGKPMIAYAIDAAKKSKYIDHVVVSTDDQQIADIALQYGAEIPFLRPDFLAFDTAQAVDNYIYTIDRLSKRWSIPIEEFVVLQPTSPLRITEDIDGAIEMFFEKKADSVISYTPEAHPVRWHKYINENNEFVDIFDTTITNRQDLKTSYYPNGAVYVFRSSMIKERKYYTEKSYGYIMPRNRSVDIDYQEDFDYVEFLMSRR</sequence>
<evidence type="ECO:0000313" key="1">
    <source>
        <dbReference type="EMBL" id="RYT79733.1"/>
    </source>
</evidence>
<dbReference type="EMBL" id="RCXO01000015">
    <property type="protein sequence ID" value="RYT79733.1"/>
    <property type="molecule type" value="Genomic_DNA"/>
</dbReference>
<protein>
    <submittedName>
        <fullName evidence="1">Acylneuraminate cytidylyltransferase family protein</fullName>
    </submittedName>
</protein>
<reference evidence="1 2" key="1">
    <citation type="journal article" date="2019" name="Science, e1252229">
        <title>Invertible promoters mediate bacterial phase variation, antibiotic resistance, and host adaptation in the gut.</title>
        <authorList>
            <person name="Jiang X."/>
            <person name="Hall A.B."/>
            <person name="Arthur T.D."/>
            <person name="Plichta D.R."/>
            <person name="Covington C.T."/>
            <person name="Poyet M."/>
            <person name="Crothers J."/>
            <person name="Moses P.L."/>
            <person name="Tolonen A.C."/>
            <person name="Vlamakis H."/>
            <person name="Alm E.J."/>
            <person name="Xavier R.J."/>
        </authorList>
    </citation>
    <scope>NUCLEOTIDE SEQUENCE [LARGE SCALE GENOMIC DNA]</scope>
    <source>
        <strain evidence="2">bf_0095</strain>
    </source>
</reference>
<dbReference type="AlphaFoldDB" id="A0A4Q5HEV4"/>
<proteinExistence type="predicted"/>
<evidence type="ECO:0000313" key="2">
    <source>
        <dbReference type="Proteomes" id="UP000291191"/>
    </source>
</evidence>
<gene>
    <name evidence="1" type="ORF">EAJ06_12425</name>
</gene>
<dbReference type="PANTHER" id="PTHR21485:SF6">
    <property type="entry name" value="N-ACYLNEURAMINATE CYTIDYLYLTRANSFERASE-RELATED"/>
    <property type="match status" value="1"/>
</dbReference>
<dbReference type="InterPro" id="IPR029044">
    <property type="entry name" value="Nucleotide-diphossugar_trans"/>
</dbReference>
<dbReference type="RefSeq" id="WP_115502539.1">
    <property type="nucleotide sequence ID" value="NZ_CABMMK010000003.1"/>
</dbReference>
<dbReference type="Pfam" id="PF02348">
    <property type="entry name" value="CTP_transf_3"/>
    <property type="match status" value="1"/>
</dbReference>
<dbReference type="SUPFAM" id="SSF53448">
    <property type="entry name" value="Nucleotide-diphospho-sugar transferases"/>
    <property type="match status" value="1"/>
</dbReference>
<dbReference type="OrthoDB" id="9805604at2"/>
<dbReference type="Gene3D" id="3.90.550.10">
    <property type="entry name" value="Spore Coat Polysaccharide Biosynthesis Protein SpsA, Chain A"/>
    <property type="match status" value="1"/>
</dbReference>
<dbReference type="PANTHER" id="PTHR21485">
    <property type="entry name" value="HAD SUPERFAMILY MEMBERS CMAS AND KDSC"/>
    <property type="match status" value="1"/>
</dbReference>